<name>A0AA38X7E7_9EURO</name>
<dbReference type="PANTHER" id="PTHR22600:SF58">
    <property type="entry name" value="BETA-HEXOSAMINIDASE"/>
    <property type="match status" value="1"/>
</dbReference>
<organism evidence="12 13">
    <name type="scientific">Cladophialophora chaetospira</name>
    <dbReference type="NCBI Taxonomy" id="386627"/>
    <lineage>
        <taxon>Eukaryota</taxon>
        <taxon>Fungi</taxon>
        <taxon>Dikarya</taxon>
        <taxon>Ascomycota</taxon>
        <taxon>Pezizomycotina</taxon>
        <taxon>Eurotiomycetes</taxon>
        <taxon>Chaetothyriomycetidae</taxon>
        <taxon>Chaetothyriales</taxon>
        <taxon>Herpotrichiellaceae</taxon>
        <taxon>Cladophialophora</taxon>
    </lineage>
</organism>
<evidence type="ECO:0000256" key="4">
    <source>
        <dbReference type="ARBA" id="ARBA00022801"/>
    </source>
</evidence>
<dbReference type="PANTHER" id="PTHR22600">
    <property type="entry name" value="BETA-HEXOSAMINIDASE"/>
    <property type="match status" value="1"/>
</dbReference>
<dbReference type="EC" id="3.2.1.52" evidence="7"/>
<dbReference type="InterPro" id="IPR029018">
    <property type="entry name" value="Hex-like_dom2"/>
</dbReference>
<feature type="domain" description="Beta-hexosaminidase eukaryotic type N-terminal" evidence="11">
    <location>
        <begin position="20"/>
        <end position="201"/>
    </location>
</feature>
<comment type="similarity">
    <text evidence="2 7">Belongs to the glycosyl hydrolase 20 family.</text>
</comment>
<evidence type="ECO:0000259" key="10">
    <source>
        <dbReference type="Pfam" id="PF00728"/>
    </source>
</evidence>
<dbReference type="Pfam" id="PF14845">
    <property type="entry name" value="Glycohydro_20b2"/>
    <property type="match status" value="1"/>
</dbReference>
<dbReference type="InterPro" id="IPR017853">
    <property type="entry name" value="GH"/>
</dbReference>
<dbReference type="GO" id="GO:0005975">
    <property type="term" value="P:carbohydrate metabolic process"/>
    <property type="evidence" value="ECO:0007669"/>
    <property type="project" value="InterPro"/>
</dbReference>
<comment type="caution">
    <text evidence="12">The sequence shown here is derived from an EMBL/GenBank/DDBJ whole genome shotgun (WGS) entry which is preliminary data.</text>
</comment>
<evidence type="ECO:0000256" key="9">
    <source>
        <dbReference type="SAM" id="SignalP"/>
    </source>
</evidence>
<dbReference type="Proteomes" id="UP001172673">
    <property type="component" value="Unassembled WGS sequence"/>
</dbReference>
<keyword evidence="3 9" id="KW-0732">Signal</keyword>
<feature type="domain" description="Glycoside hydrolase family 20 catalytic" evidence="10">
    <location>
        <begin position="226"/>
        <end position="587"/>
    </location>
</feature>
<keyword evidence="13" id="KW-1185">Reference proteome</keyword>
<feature type="signal peptide" evidence="9">
    <location>
        <begin position="1"/>
        <end position="19"/>
    </location>
</feature>
<comment type="catalytic activity">
    <reaction evidence="1 7">
        <text>Hydrolysis of terminal non-reducing N-acetyl-D-hexosamine residues in N-acetyl-beta-D-hexosaminides.</text>
        <dbReference type="EC" id="3.2.1.52"/>
    </reaction>
</comment>
<evidence type="ECO:0000259" key="11">
    <source>
        <dbReference type="Pfam" id="PF14845"/>
    </source>
</evidence>
<dbReference type="EMBL" id="JAPDRK010000010">
    <property type="protein sequence ID" value="KAJ9608184.1"/>
    <property type="molecule type" value="Genomic_DNA"/>
</dbReference>
<evidence type="ECO:0000256" key="1">
    <source>
        <dbReference type="ARBA" id="ARBA00001231"/>
    </source>
</evidence>
<dbReference type="InterPro" id="IPR025705">
    <property type="entry name" value="Beta_hexosaminidase_sua/sub"/>
</dbReference>
<evidence type="ECO:0000256" key="5">
    <source>
        <dbReference type="ARBA" id="ARBA00023180"/>
    </source>
</evidence>
<dbReference type="GO" id="GO:0016020">
    <property type="term" value="C:membrane"/>
    <property type="evidence" value="ECO:0007669"/>
    <property type="project" value="TreeGrafter"/>
</dbReference>
<dbReference type="Gene3D" id="3.30.379.10">
    <property type="entry name" value="Chitobiase/beta-hexosaminidase domain 2-like"/>
    <property type="match status" value="1"/>
</dbReference>
<evidence type="ECO:0000256" key="2">
    <source>
        <dbReference type="ARBA" id="ARBA00006285"/>
    </source>
</evidence>
<evidence type="ECO:0000313" key="13">
    <source>
        <dbReference type="Proteomes" id="UP001172673"/>
    </source>
</evidence>
<feature type="active site" description="Proton donor" evidence="8">
    <location>
        <position position="387"/>
    </location>
</feature>
<dbReference type="Pfam" id="PF00728">
    <property type="entry name" value="Glyco_hydro_20"/>
    <property type="match status" value="1"/>
</dbReference>
<feature type="chain" id="PRO_5041427978" description="Beta-hexosaminidase" evidence="9">
    <location>
        <begin position="20"/>
        <end position="632"/>
    </location>
</feature>
<keyword evidence="5" id="KW-0325">Glycoprotein</keyword>
<proteinExistence type="inferred from homology"/>
<evidence type="ECO:0000256" key="8">
    <source>
        <dbReference type="PIRSR" id="PIRSR001093-1"/>
    </source>
</evidence>
<keyword evidence="4 7" id="KW-0378">Hydrolase</keyword>
<gene>
    <name evidence="12" type="primary">NAG1_2</name>
    <name evidence="12" type="ORF">H2200_007172</name>
</gene>
<dbReference type="AlphaFoldDB" id="A0AA38X7E7"/>
<reference evidence="12" key="1">
    <citation type="submission" date="2022-10" db="EMBL/GenBank/DDBJ databases">
        <title>Culturing micro-colonial fungi from biological soil crusts in the Mojave desert and describing Neophaeococcomyces mojavensis, and introducing the new genera and species Taxawa tesnikishii.</title>
        <authorList>
            <person name="Kurbessoian T."/>
            <person name="Stajich J.E."/>
        </authorList>
    </citation>
    <scope>NUCLEOTIDE SEQUENCE</scope>
    <source>
        <strain evidence="12">TK_41</strain>
    </source>
</reference>
<dbReference type="GO" id="GO:0030203">
    <property type="term" value="P:glycosaminoglycan metabolic process"/>
    <property type="evidence" value="ECO:0007669"/>
    <property type="project" value="TreeGrafter"/>
</dbReference>
<evidence type="ECO:0000256" key="3">
    <source>
        <dbReference type="ARBA" id="ARBA00022729"/>
    </source>
</evidence>
<sequence length="632" mass="70641">MFARACVVALGFVFTLCAAVWPQPAEIRTGSRVLWLDQAVDVALRCGSDGKLQEDAYTIHHGNNLRRLFGDIYHYAQGAADTFQSIFKDRDRDGHINFSESSIVKEAVTSTIKEIHGSKFVPWKLHKRNADFEPDSSAPQHYLSTLQIHQSKCPGSQALQPASFFAGDESHEVIIESNGTAVIKSNSSIGTIRGLQTLRQLFFAHSTSSQAYTPFVPLRIADHPKWPYRGLSIDIARNAFEPRDLLRTIDAMALAKMSRLHIHATDSQSWPIEIPSFPELARKGAYRPELVWSVASLRDIQMYGASRGVSVFVEIDIPGHTASIAHAFPNLIAAFNEKDWSTFAAEPLSGQLKLNDSNVDSFITILLHDLLPRTSPYTSLYHVGGDEVNLAAYLLDETVKSDSPEVLKPLLQNFIDHVVTTSISLGLQPIIWEELLLDWDLTMPTPDPSNPITQTLVQVWRDSARIEEVLQRGHRAIFGDHHYWYLDCGYGGFLDPYPGGKSPSGVPYNSSGGRPSKLHEPFLDYCAPYHNWRQMFTYNPLANISSDLHDGIEGGEVLMWSEQTDSQDLDSKLWPRVAAAAEVLWAGVREAWMLEDATKRLGEWRERVVVDLGIRASPVTMTWCLMEGGCNL</sequence>
<evidence type="ECO:0000256" key="7">
    <source>
        <dbReference type="PIRNR" id="PIRNR001093"/>
    </source>
</evidence>
<protein>
    <recommendedName>
        <fullName evidence="7">Beta-hexosaminidase</fullName>
        <ecNumber evidence="7">3.2.1.52</ecNumber>
    </recommendedName>
</protein>
<keyword evidence="12" id="KW-0413">Isomerase</keyword>
<dbReference type="Gene3D" id="3.20.20.80">
    <property type="entry name" value="Glycosidases"/>
    <property type="match status" value="1"/>
</dbReference>
<dbReference type="SUPFAM" id="SSF51445">
    <property type="entry name" value="(Trans)glycosidases"/>
    <property type="match status" value="1"/>
</dbReference>
<dbReference type="InterPro" id="IPR015883">
    <property type="entry name" value="Glyco_hydro_20_cat"/>
</dbReference>
<dbReference type="FunFam" id="3.20.20.80:FF:000063">
    <property type="entry name" value="Beta-hexosaminidase"/>
    <property type="match status" value="1"/>
</dbReference>
<accession>A0AA38X7E7</accession>
<dbReference type="GO" id="GO:0016231">
    <property type="term" value="F:beta-N-acetylglucosaminidase activity"/>
    <property type="evidence" value="ECO:0007669"/>
    <property type="project" value="TreeGrafter"/>
</dbReference>
<dbReference type="GO" id="GO:0016853">
    <property type="term" value="F:isomerase activity"/>
    <property type="evidence" value="ECO:0007669"/>
    <property type="project" value="UniProtKB-KW"/>
</dbReference>
<dbReference type="InterPro" id="IPR029019">
    <property type="entry name" value="HEX_eukaryotic_N"/>
</dbReference>
<dbReference type="PRINTS" id="PR00738">
    <property type="entry name" value="GLHYDRLASE20"/>
</dbReference>
<dbReference type="SUPFAM" id="SSF55545">
    <property type="entry name" value="beta-N-acetylhexosaminidase-like domain"/>
    <property type="match status" value="1"/>
</dbReference>
<evidence type="ECO:0000313" key="12">
    <source>
        <dbReference type="EMBL" id="KAJ9608184.1"/>
    </source>
</evidence>
<evidence type="ECO:0000256" key="6">
    <source>
        <dbReference type="ARBA" id="ARBA00023295"/>
    </source>
</evidence>
<dbReference type="PIRSF" id="PIRSF001093">
    <property type="entry name" value="B-hxosamndse_ab_euk"/>
    <property type="match status" value="1"/>
</dbReference>
<keyword evidence="6 7" id="KW-0326">Glycosidase</keyword>